<evidence type="ECO:0000256" key="3">
    <source>
        <dbReference type="ARBA" id="ARBA00021704"/>
    </source>
</evidence>
<evidence type="ECO:0000256" key="1">
    <source>
        <dbReference type="ARBA" id="ARBA00004123"/>
    </source>
</evidence>
<dbReference type="Gene3D" id="3.10.330.20">
    <property type="match status" value="1"/>
</dbReference>
<reference evidence="7 8" key="1">
    <citation type="journal article" date="2009" name="PLoS Genet.">
        <title>Genomic analysis of the basal lineage fungus Rhizopus oryzae reveals a whole-genome duplication.</title>
        <authorList>
            <person name="Ma L.-J."/>
            <person name="Ibrahim A.S."/>
            <person name="Skory C."/>
            <person name="Grabherr M.G."/>
            <person name="Burger G."/>
            <person name="Butler M."/>
            <person name="Elias M."/>
            <person name="Idnurm A."/>
            <person name="Lang B.F."/>
            <person name="Sone T."/>
            <person name="Abe A."/>
            <person name="Calvo S.E."/>
            <person name="Corrochano L.M."/>
            <person name="Engels R."/>
            <person name="Fu J."/>
            <person name="Hansberg W."/>
            <person name="Kim J.-M."/>
            <person name="Kodira C.D."/>
            <person name="Koehrsen M.J."/>
            <person name="Liu B."/>
            <person name="Miranda-Saavedra D."/>
            <person name="O'Leary S."/>
            <person name="Ortiz-Castellanos L."/>
            <person name="Poulter R."/>
            <person name="Rodriguez-Romero J."/>
            <person name="Ruiz-Herrera J."/>
            <person name="Shen Y.-Q."/>
            <person name="Zeng Q."/>
            <person name="Galagan J."/>
            <person name="Birren B.W."/>
            <person name="Cuomo C.A."/>
            <person name="Wickes B.L."/>
        </authorList>
    </citation>
    <scope>NUCLEOTIDE SEQUENCE [LARGE SCALE GENOMIC DNA]</scope>
    <source>
        <strain evidence="8">RA 99-880 / ATCC MYA-4621 / FGSC 9543 / NRRL 43880</strain>
    </source>
</reference>
<proteinExistence type="inferred from homology"/>
<evidence type="ECO:0000256" key="5">
    <source>
        <dbReference type="ARBA" id="ARBA00023242"/>
    </source>
</evidence>
<evidence type="ECO:0000256" key="2">
    <source>
        <dbReference type="ARBA" id="ARBA00008320"/>
    </source>
</evidence>
<dbReference type="GO" id="GO:0005634">
    <property type="term" value="C:nucleus"/>
    <property type="evidence" value="ECO:0007669"/>
    <property type="project" value="UniProtKB-SubCell"/>
</dbReference>
<dbReference type="InParanoid" id="I1BV28"/>
<dbReference type="GeneID" id="93611734"/>
<dbReference type="FunCoup" id="I1BV28">
    <property type="interactions" value="566"/>
</dbReference>
<evidence type="ECO:0000256" key="4">
    <source>
        <dbReference type="ARBA" id="ARBA00022694"/>
    </source>
</evidence>
<comment type="subcellular location">
    <subcellularLocation>
        <location evidence="1">Nucleus</location>
    </subcellularLocation>
</comment>
<dbReference type="Proteomes" id="UP000009138">
    <property type="component" value="Unassembled WGS sequence"/>
</dbReference>
<keyword evidence="5" id="KW-0539">Nucleus</keyword>
<evidence type="ECO:0000256" key="6">
    <source>
        <dbReference type="ARBA" id="ARBA00032319"/>
    </source>
</evidence>
<keyword evidence="8" id="KW-1185">Reference proteome</keyword>
<organism evidence="7 8">
    <name type="scientific">Rhizopus delemar (strain RA 99-880 / ATCC MYA-4621 / FGSC 9543 / NRRL 43880)</name>
    <name type="common">Mucormycosis agent</name>
    <name type="synonym">Rhizopus arrhizus var. delemar</name>
    <dbReference type="NCBI Taxonomy" id="246409"/>
    <lineage>
        <taxon>Eukaryota</taxon>
        <taxon>Fungi</taxon>
        <taxon>Fungi incertae sedis</taxon>
        <taxon>Mucoromycota</taxon>
        <taxon>Mucoromycotina</taxon>
        <taxon>Mucoromycetes</taxon>
        <taxon>Mucorales</taxon>
        <taxon>Mucorineae</taxon>
        <taxon>Rhizopodaceae</taxon>
        <taxon>Rhizopus</taxon>
    </lineage>
</organism>
<comment type="similarity">
    <text evidence="2">Belongs to the TRM6/GCD10 family.</text>
</comment>
<gene>
    <name evidence="7" type="ORF">RO3G_04763</name>
</gene>
<dbReference type="GO" id="GO:0030488">
    <property type="term" value="P:tRNA methylation"/>
    <property type="evidence" value="ECO:0007669"/>
    <property type="project" value="InterPro"/>
</dbReference>
<dbReference type="eggNOG" id="KOG1416">
    <property type="taxonomic scope" value="Eukaryota"/>
</dbReference>
<keyword evidence="4" id="KW-0819">tRNA processing</keyword>
<accession>I1BV28</accession>
<dbReference type="OMA" id="YSIANHF"/>
<dbReference type="AlphaFoldDB" id="I1BV28"/>
<dbReference type="RefSeq" id="XP_067515454.1">
    <property type="nucleotide sequence ID" value="XM_067659353.1"/>
</dbReference>
<dbReference type="EMBL" id="CH476734">
    <property type="protein sequence ID" value="EIE80058.1"/>
    <property type="molecule type" value="Genomic_DNA"/>
</dbReference>
<name>I1BV28_RHIO9</name>
<dbReference type="Pfam" id="PF04189">
    <property type="entry name" value="Gcd10p"/>
    <property type="match status" value="1"/>
</dbReference>
<evidence type="ECO:0000313" key="8">
    <source>
        <dbReference type="Proteomes" id="UP000009138"/>
    </source>
</evidence>
<dbReference type="STRING" id="246409.I1BV28"/>
<dbReference type="PANTHER" id="PTHR12945:SF0">
    <property type="entry name" value="TRNA (ADENINE(58)-N(1))-METHYLTRANSFERASE NON-CATALYTIC SUBUNIT TRM6"/>
    <property type="match status" value="1"/>
</dbReference>
<protein>
    <recommendedName>
        <fullName evidence="3">tRNA (adenine(58)-N(1))-methyltransferase non-catalytic subunit TRM6</fullName>
    </recommendedName>
    <alternativeName>
        <fullName evidence="6">tRNA(m1A58)-methyltransferase subunit TRM6</fullName>
    </alternativeName>
</protein>
<evidence type="ECO:0000313" key="7">
    <source>
        <dbReference type="EMBL" id="EIE80058.1"/>
    </source>
</evidence>
<dbReference type="GO" id="GO:0031515">
    <property type="term" value="C:tRNA (m1A) methyltransferase complex"/>
    <property type="evidence" value="ECO:0007669"/>
    <property type="project" value="InterPro"/>
</dbReference>
<dbReference type="InterPro" id="IPR017423">
    <property type="entry name" value="TRM6"/>
</dbReference>
<dbReference type="PANTHER" id="PTHR12945">
    <property type="entry name" value="TRANSLATION INITIATION FACTOR EIF3-RELATED"/>
    <property type="match status" value="1"/>
</dbReference>
<dbReference type="VEuPathDB" id="FungiDB:RO3G_04763"/>
<dbReference type="OrthoDB" id="10254665at2759"/>
<sequence>MSKTTSNAFIQVDEQILIQMPSGNVKIVNLKADTTVNLGKFGSFNSDKLIGKPFGLSYEIYGENNDIRPVQHVAKNTSVEETEANNQLIIDDTTVQKLTQEEVLKLKAEGLKGTLNTEEIINKMVAAHSEFDKKTEFSKAKYIERKKKKFMKVFTPIRPSLYTITDYFFNKNPEKIKHLRIDTLSQLLSLSNVHANSKMLVVDDTQGLIVSAMLERMGGFGQLVAVHEGDFHNYDILRYMNFPKSVLETLYTVPFASVDPETPNDPFEILTEEQVEALDIHAKRSYLRRKSSYDYKTKSRQLLFDGDFDG</sequence>